<evidence type="ECO:0000259" key="2">
    <source>
        <dbReference type="Pfam" id="PF00534"/>
    </source>
</evidence>
<dbReference type="KEGG" id="sis:LS215_0618"/>
<evidence type="ECO:0000256" key="1">
    <source>
        <dbReference type="ARBA" id="ARBA00022679"/>
    </source>
</evidence>
<dbReference type="PANTHER" id="PTHR45918">
    <property type="entry name" value="ALPHA-1,3/1,6-MANNOSYLTRANSFERASE ALG2"/>
    <property type="match status" value="1"/>
</dbReference>
<dbReference type="Gene3D" id="3.40.50.2000">
    <property type="entry name" value="Glycogen Phosphorylase B"/>
    <property type="match status" value="1"/>
</dbReference>
<dbReference type="GO" id="GO:0004378">
    <property type="term" value="F:GDP-Man:Man(1)GlcNAc(2)-PP-Dol alpha-1,3-mannosyltransferase activity"/>
    <property type="evidence" value="ECO:0007669"/>
    <property type="project" value="InterPro"/>
</dbReference>
<dbReference type="Proteomes" id="UP000001747">
    <property type="component" value="Chromosome"/>
</dbReference>
<organism evidence="3 4">
    <name type="scientific">Saccharolobus islandicus (strain L.S.2.15 / Lassen #1)</name>
    <name type="common">Sulfolobus islandicus</name>
    <dbReference type="NCBI Taxonomy" id="429572"/>
    <lineage>
        <taxon>Archaea</taxon>
        <taxon>Thermoproteota</taxon>
        <taxon>Thermoprotei</taxon>
        <taxon>Sulfolobales</taxon>
        <taxon>Sulfolobaceae</taxon>
        <taxon>Saccharolobus</taxon>
    </lineage>
</organism>
<dbReference type="InterPro" id="IPR001296">
    <property type="entry name" value="Glyco_trans_1"/>
</dbReference>
<sequence>MKIFLLTSHLKERDGASKAIINFAKGIKTLSNNEPVIVSLSVSLDTSKLGNIEVVNLGKSLGIFSSFRILLGSSSPLRPFRKYMLEDGKFIVATDDLVPLSEFKNDLVYWSQGVLISVFFWEPFYRKNKLISVLGSPFLLHNTIKFSNFVRKYKIVLANSKTSAVYVSLFYNRPPSSVVYPPLDTDFFKPSKSKEKFVVAILKRGYPSHIELLSKLAEKVKMKVIGYKIPNADYLEKVSDEELRDLYSSALVTLYPVDFEYFGYIPVESMASGTPVIAFRYSGGPSETIIDGRCGWLASDEEEFYRLTMKIYREGYSEDVNIQSRKRAEEFSIQNQTKLLLSILDKLKV</sequence>
<dbReference type="EMBL" id="CP001399">
    <property type="protein sequence ID" value="ACP34705.1"/>
    <property type="molecule type" value="Genomic_DNA"/>
</dbReference>
<dbReference type="CAZy" id="GT4">
    <property type="family name" value="Glycosyltransferase Family 4"/>
</dbReference>
<dbReference type="PANTHER" id="PTHR45918:SF1">
    <property type="entry name" value="ALPHA-1,3_1,6-MANNOSYLTRANSFERASE ALG2"/>
    <property type="match status" value="1"/>
</dbReference>
<keyword evidence="1 3" id="KW-0808">Transferase</keyword>
<feature type="domain" description="Glycosyl transferase family 1" evidence="2">
    <location>
        <begin position="231"/>
        <end position="307"/>
    </location>
</feature>
<protein>
    <submittedName>
        <fullName evidence="3">Glycosyl transferase group 1</fullName>
    </submittedName>
</protein>
<proteinExistence type="predicted"/>
<accession>C3MM82</accession>
<name>C3MM82_SACI2</name>
<dbReference type="RefSeq" id="WP_012713119.1">
    <property type="nucleotide sequence ID" value="NC_012589.1"/>
</dbReference>
<dbReference type="Pfam" id="PF00534">
    <property type="entry name" value="Glycos_transf_1"/>
    <property type="match status" value="1"/>
</dbReference>
<evidence type="ECO:0000313" key="4">
    <source>
        <dbReference type="Proteomes" id="UP000001747"/>
    </source>
</evidence>
<evidence type="ECO:0000313" key="3">
    <source>
        <dbReference type="EMBL" id="ACP34705.1"/>
    </source>
</evidence>
<dbReference type="InterPro" id="IPR027054">
    <property type="entry name" value="ALG2"/>
</dbReference>
<reference evidence="3 4" key="1">
    <citation type="journal article" date="2009" name="Proc. Natl. Acad. Sci. U.S.A.">
        <title>Biogeography of the Sulfolobus islandicus pan-genome.</title>
        <authorList>
            <person name="Reno M.L."/>
            <person name="Held N.L."/>
            <person name="Fields C.J."/>
            <person name="Burke P.V."/>
            <person name="Whitaker R.J."/>
        </authorList>
    </citation>
    <scope>NUCLEOTIDE SEQUENCE [LARGE SCALE GENOMIC DNA]</scope>
    <source>
        <strain evidence="4">L.S.2.15 / Lassen #1</strain>
    </source>
</reference>
<dbReference type="OrthoDB" id="42754at2157"/>
<dbReference type="AlphaFoldDB" id="C3MM82"/>
<gene>
    <name evidence="3" type="ordered locus">LS215_0618</name>
</gene>
<dbReference type="GeneID" id="7798785"/>
<dbReference type="HOGENOM" id="CLU_793709_0_0_2"/>
<dbReference type="SUPFAM" id="SSF53756">
    <property type="entry name" value="UDP-Glycosyltransferase/glycogen phosphorylase"/>
    <property type="match status" value="1"/>
</dbReference>